<feature type="region of interest" description="Disordered" evidence="1">
    <location>
        <begin position="15"/>
        <end position="40"/>
    </location>
</feature>
<name>A0A284S7M0_ARMOS</name>
<keyword evidence="3" id="KW-1185">Reference proteome</keyword>
<organism evidence="2 3">
    <name type="scientific">Armillaria ostoyae</name>
    <name type="common">Armillaria root rot fungus</name>
    <dbReference type="NCBI Taxonomy" id="47428"/>
    <lineage>
        <taxon>Eukaryota</taxon>
        <taxon>Fungi</taxon>
        <taxon>Dikarya</taxon>
        <taxon>Basidiomycota</taxon>
        <taxon>Agaricomycotina</taxon>
        <taxon>Agaricomycetes</taxon>
        <taxon>Agaricomycetidae</taxon>
        <taxon>Agaricales</taxon>
        <taxon>Marasmiineae</taxon>
        <taxon>Physalacriaceae</taxon>
        <taxon>Armillaria</taxon>
    </lineage>
</organism>
<reference evidence="3" key="1">
    <citation type="journal article" date="2017" name="Nat. Ecol. Evol.">
        <title>Genome expansion and lineage-specific genetic innovations in the forest pathogenic fungi Armillaria.</title>
        <authorList>
            <person name="Sipos G."/>
            <person name="Prasanna A.N."/>
            <person name="Walter M.C."/>
            <person name="O'Connor E."/>
            <person name="Balint B."/>
            <person name="Krizsan K."/>
            <person name="Kiss B."/>
            <person name="Hess J."/>
            <person name="Varga T."/>
            <person name="Slot J."/>
            <person name="Riley R."/>
            <person name="Boka B."/>
            <person name="Rigling D."/>
            <person name="Barry K."/>
            <person name="Lee J."/>
            <person name="Mihaltcheva S."/>
            <person name="LaButti K."/>
            <person name="Lipzen A."/>
            <person name="Waldron R."/>
            <person name="Moloney N.M."/>
            <person name="Sperisen C."/>
            <person name="Kredics L."/>
            <person name="Vagvoelgyi C."/>
            <person name="Patrignani A."/>
            <person name="Fitzpatrick D."/>
            <person name="Nagy I."/>
            <person name="Doyle S."/>
            <person name="Anderson J.B."/>
            <person name="Grigoriev I.V."/>
            <person name="Gueldener U."/>
            <person name="Muensterkoetter M."/>
            <person name="Nagy L.G."/>
        </authorList>
    </citation>
    <scope>NUCLEOTIDE SEQUENCE [LARGE SCALE GENOMIC DNA]</scope>
    <source>
        <strain evidence="3">C18/9</strain>
    </source>
</reference>
<sequence>MIEYTVKKSRYFDITTNTQRYKRRRTHPNPRETHMNASTHHANAEFSWPIRILVMNVTVPFCIDNGTQR</sequence>
<proteinExistence type="predicted"/>
<evidence type="ECO:0000313" key="2">
    <source>
        <dbReference type="EMBL" id="SJL16966.1"/>
    </source>
</evidence>
<accession>A0A284S7M0</accession>
<dbReference type="AlphaFoldDB" id="A0A284S7M0"/>
<evidence type="ECO:0000256" key="1">
    <source>
        <dbReference type="SAM" id="MobiDB-lite"/>
    </source>
</evidence>
<gene>
    <name evidence="2" type="ORF">ARMOST_20503</name>
</gene>
<evidence type="ECO:0000313" key="3">
    <source>
        <dbReference type="Proteomes" id="UP000219338"/>
    </source>
</evidence>
<protein>
    <submittedName>
        <fullName evidence="2">Uncharacterized protein</fullName>
    </submittedName>
</protein>
<dbReference type="Proteomes" id="UP000219338">
    <property type="component" value="Unassembled WGS sequence"/>
</dbReference>
<dbReference type="EMBL" id="FUEG01000039">
    <property type="protein sequence ID" value="SJL16966.1"/>
    <property type="molecule type" value="Genomic_DNA"/>
</dbReference>